<feature type="transmembrane region" description="Helical" evidence="1">
    <location>
        <begin position="35"/>
        <end position="54"/>
    </location>
</feature>
<feature type="transmembrane region" description="Helical" evidence="1">
    <location>
        <begin position="60"/>
        <end position="83"/>
    </location>
</feature>
<evidence type="ECO:0000256" key="1">
    <source>
        <dbReference type="SAM" id="Phobius"/>
    </source>
</evidence>
<keyword evidence="1" id="KW-0812">Transmembrane</keyword>
<feature type="transmembrane region" description="Helical" evidence="1">
    <location>
        <begin position="145"/>
        <end position="165"/>
    </location>
</feature>
<reference evidence="2 3" key="1">
    <citation type="submission" date="2020-10" db="EMBL/GenBank/DDBJ databases">
        <title>Degradation of 1,4-Dioxane by Xanthobacter sp. YN2, via a Novel Group-2 Soluble Di-Iron Monooxygenase.</title>
        <authorList>
            <person name="Ma F."/>
            <person name="Wang Y."/>
            <person name="Yang J."/>
            <person name="Guo H."/>
            <person name="Su D."/>
            <person name="Yu L."/>
        </authorList>
    </citation>
    <scope>NUCLEOTIDE SEQUENCE [LARGE SCALE GENOMIC DNA]</scope>
    <source>
        <strain evidence="2 3">YN2</strain>
    </source>
</reference>
<gene>
    <name evidence="2" type="ORF">EZH22_06020</name>
</gene>
<dbReference type="Proteomes" id="UP000596427">
    <property type="component" value="Chromosome"/>
</dbReference>
<keyword evidence="1" id="KW-1133">Transmembrane helix</keyword>
<organism evidence="2 3">
    <name type="scientific">Xanthobacter dioxanivorans</name>
    <dbReference type="NCBI Taxonomy" id="2528964"/>
    <lineage>
        <taxon>Bacteria</taxon>
        <taxon>Pseudomonadati</taxon>
        <taxon>Pseudomonadota</taxon>
        <taxon>Alphaproteobacteria</taxon>
        <taxon>Hyphomicrobiales</taxon>
        <taxon>Xanthobacteraceae</taxon>
        <taxon>Xanthobacter</taxon>
    </lineage>
</organism>
<dbReference type="RefSeq" id="WP_203194834.1">
    <property type="nucleotide sequence ID" value="NZ_CP063362.1"/>
</dbReference>
<evidence type="ECO:0000313" key="3">
    <source>
        <dbReference type="Proteomes" id="UP000596427"/>
    </source>
</evidence>
<dbReference type="AlphaFoldDB" id="A0A974PQQ4"/>
<evidence type="ECO:0000313" key="2">
    <source>
        <dbReference type="EMBL" id="QRG07920.1"/>
    </source>
</evidence>
<keyword evidence="3" id="KW-1185">Reference proteome</keyword>
<name>A0A974PQQ4_9HYPH</name>
<dbReference type="EMBL" id="CP063362">
    <property type="protein sequence ID" value="QRG07920.1"/>
    <property type="molecule type" value="Genomic_DNA"/>
</dbReference>
<protein>
    <submittedName>
        <fullName evidence="2">Uncharacterized protein</fullName>
    </submittedName>
</protein>
<sequence length="173" mass="18374">MRVDQLLDAAVEDARERHKAVIELIRFTDQQAISLLNFHAALGVALVSGAAACLGKDPLVPAFVGIAFGAGAICFIAGAWCALKVQASATISLPGREPKFWIWAAHGEIGNDLVFEEYMNSLARGQIKNDEANIYGVKWLKRARACVFAAPIAAISASGAAYFSVNLLSLVTG</sequence>
<keyword evidence="1" id="KW-0472">Membrane</keyword>
<accession>A0A974PQQ4</accession>
<proteinExistence type="predicted"/>
<dbReference type="KEGG" id="xdi:EZH22_06020"/>